<dbReference type="Gene3D" id="3.30.2320.10">
    <property type="entry name" value="hypothetical protein PF0899 domain"/>
    <property type="match status" value="1"/>
</dbReference>
<evidence type="ECO:0000256" key="1">
    <source>
        <dbReference type="ARBA" id="ARBA00004328"/>
    </source>
</evidence>
<dbReference type="AlphaFoldDB" id="A0A679JMJ4"/>
<accession>A0A679JMJ4</accession>
<geneLocation type="plasmid" evidence="3">
    <name>1</name>
</geneLocation>
<name>A0A679JMJ4_9HYPH</name>
<keyword evidence="3" id="KW-0614">Plasmid</keyword>
<feature type="domain" description="Phage capsid-like C-terminal" evidence="2">
    <location>
        <begin position="130"/>
        <end position="410"/>
    </location>
</feature>
<dbReference type="NCBIfam" id="TIGR01554">
    <property type="entry name" value="major_cap_HK97"/>
    <property type="match status" value="1"/>
</dbReference>
<sequence length="413" mass="44516">MLGPVMASAGFPRAFLNSRPDGLPTIRAEAPDPRKVLADLTKSHEDFKASYDARFGDMQAAYDGLQKQLAAAGMQPGTDLSALPVDPEYTRTFANWMRRDDGEQELKRANASGERAVIRTAMSSGSNQDGGYLAPVEWDRQIHKALRLESTLRNVCSVVSTTTGGYSTLWNLGGWGSGWVGETANRPQTTTATLAPITFKAGELYAQPAISQNLLEDAGLPLEDWLATEVADEFNKQESVAFVSGDGVNKPQGFLSYFGTTTTLHPGGEPSVTNSGAAAAVTGDGLVKLVYALGARYRANGAWLMNSSSMGAISQLKDGQGNYLWQPSLILGQPPTLIGKPVYFEESMPDITAGAVPIAFGDWSRFYVINDRVGTSLLRDPYTAKPYVLFYTRKRVGGGILDPRAVRFLKIAA</sequence>
<proteinExistence type="predicted"/>
<dbReference type="Pfam" id="PF05065">
    <property type="entry name" value="Phage_capsid"/>
    <property type="match status" value="1"/>
</dbReference>
<dbReference type="RefSeq" id="WP_339159862.1">
    <property type="nucleotide sequence ID" value="NZ_LR743510.1"/>
</dbReference>
<dbReference type="InterPro" id="IPR054612">
    <property type="entry name" value="Phage_capsid-like_C"/>
</dbReference>
<gene>
    <name evidence="3" type="ORF">MBLL_01311</name>
</gene>
<dbReference type="SUPFAM" id="SSF56563">
    <property type="entry name" value="Major capsid protein gp5"/>
    <property type="match status" value="1"/>
</dbReference>
<comment type="subcellular location">
    <subcellularLocation>
        <location evidence="1">Virion</location>
    </subcellularLocation>
</comment>
<reference evidence="3" key="1">
    <citation type="submission" date="2019-12" db="EMBL/GenBank/DDBJ databases">
        <authorList>
            <person name="Cremers G."/>
        </authorList>
    </citation>
    <scope>NUCLEOTIDE SEQUENCE</scope>
    <source>
        <strain evidence="3">Mbul2</strain>
        <plasmid evidence="3">1</plasmid>
    </source>
</reference>
<evidence type="ECO:0000259" key="2">
    <source>
        <dbReference type="Pfam" id="PF05065"/>
    </source>
</evidence>
<dbReference type="Gene3D" id="3.30.2400.10">
    <property type="entry name" value="Major capsid protein gp5"/>
    <property type="match status" value="1"/>
</dbReference>
<dbReference type="InterPro" id="IPR024455">
    <property type="entry name" value="Phage_capsid"/>
</dbReference>
<protein>
    <recommendedName>
        <fullName evidence="2">Phage capsid-like C-terminal domain-containing protein</fullName>
    </recommendedName>
</protein>
<organism evidence="3">
    <name type="scientific">Methylobacterium bullatum</name>
    <dbReference type="NCBI Taxonomy" id="570505"/>
    <lineage>
        <taxon>Bacteria</taxon>
        <taxon>Pseudomonadati</taxon>
        <taxon>Pseudomonadota</taxon>
        <taxon>Alphaproteobacteria</taxon>
        <taxon>Hyphomicrobiales</taxon>
        <taxon>Methylobacteriaceae</taxon>
        <taxon>Methylobacterium</taxon>
    </lineage>
</organism>
<dbReference type="EMBL" id="LR743510">
    <property type="protein sequence ID" value="CAA2138781.1"/>
    <property type="molecule type" value="Genomic_DNA"/>
</dbReference>
<evidence type="ECO:0000313" key="3">
    <source>
        <dbReference type="EMBL" id="CAA2138781.1"/>
    </source>
</evidence>